<name>A0A8J3W502_9ACTN</name>
<reference evidence="1 2" key="1">
    <citation type="submission" date="2021-01" db="EMBL/GenBank/DDBJ databases">
        <title>Whole genome shotgun sequence of Planobispora longispora NBRC 13918.</title>
        <authorList>
            <person name="Komaki H."/>
            <person name="Tamura T."/>
        </authorList>
    </citation>
    <scope>NUCLEOTIDE SEQUENCE [LARGE SCALE GENOMIC DNA]</scope>
    <source>
        <strain evidence="1 2">NBRC 13918</strain>
    </source>
</reference>
<dbReference type="Proteomes" id="UP000616724">
    <property type="component" value="Unassembled WGS sequence"/>
</dbReference>
<evidence type="ECO:0000313" key="1">
    <source>
        <dbReference type="EMBL" id="GIH76055.1"/>
    </source>
</evidence>
<accession>A0A8J3W502</accession>
<dbReference type="AlphaFoldDB" id="A0A8J3W502"/>
<organism evidence="1 2">
    <name type="scientific">Planobispora longispora</name>
    <dbReference type="NCBI Taxonomy" id="28887"/>
    <lineage>
        <taxon>Bacteria</taxon>
        <taxon>Bacillati</taxon>
        <taxon>Actinomycetota</taxon>
        <taxon>Actinomycetes</taxon>
        <taxon>Streptosporangiales</taxon>
        <taxon>Streptosporangiaceae</taxon>
        <taxon>Planobispora</taxon>
    </lineage>
</organism>
<protein>
    <submittedName>
        <fullName evidence="1">Uncharacterized protein</fullName>
    </submittedName>
</protein>
<dbReference type="EMBL" id="BOOH01000019">
    <property type="protein sequence ID" value="GIH76055.1"/>
    <property type="molecule type" value="Genomic_DNA"/>
</dbReference>
<comment type="caution">
    <text evidence="1">The sequence shown here is derived from an EMBL/GenBank/DDBJ whole genome shotgun (WGS) entry which is preliminary data.</text>
</comment>
<sequence length="71" mass="7882">MAVDRCWQRLNPCVLPSCEGPLVEGLSCMSLAEVGWAGPLGRNGFKPRARRVETVKESDLPDPHFHWSAYG</sequence>
<evidence type="ECO:0000313" key="2">
    <source>
        <dbReference type="Proteomes" id="UP000616724"/>
    </source>
</evidence>
<proteinExistence type="predicted"/>
<gene>
    <name evidence="1" type="ORF">Plo01_24840</name>
</gene>
<keyword evidence="2" id="KW-1185">Reference proteome</keyword>